<dbReference type="SUPFAM" id="SSF103032">
    <property type="entry name" value="Hypothetical protein YwqG"/>
    <property type="match status" value="1"/>
</dbReference>
<dbReference type="PANTHER" id="PTHR36436:SF6">
    <property type="entry name" value="SLL5081 PROTEIN"/>
    <property type="match status" value="1"/>
</dbReference>
<dbReference type="EMBL" id="BMMZ01000006">
    <property type="protein sequence ID" value="GGL67375.1"/>
    <property type="molecule type" value="Genomic_DNA"/>
</dbReference>
<dbReference type="AlphaFoldDB" id="A0A917W4I6"/>
<evidence type="ECO:0000313" key="2">
    <source>
        <dbReference type="Proteomes" id="UP000613840"/>
    </source>
</evidence>
<organism evidence="1 2">
    <name type="scientific">Microlunatus endophyticus</name>
    <dbReference type="NCBI Taxonomy" id="1716077"/>
    <lineage>
        <taxon>Bacteria</taxon>
        <taxon>Bacillati</taxon>
        <taxon>Actinomycetota</taxon>
        <taxon>Actinomycetes</taxon>
        <taxon>Propionibacteriales</taxon>
        <taxon>Propionibacteriaceae</taxon>
        <taxon>Microlunatus</taxon>
    </lineage>
</organism>
<reference evidence="1" key="2">
    <citation type="submission" date="2020-09" db="EMBL/GenBank/DDBJ databases">
        <authorList>
            <person name="Sun Q."/>
            <person name="Zhou Y."/>
        </authorList>
    </citation>
    <scope>NUCLEOTIDE SEQUENCE</scope>
    <source>
        <strain evidence="1">CGMCC 4.7306</strain>
    </source>
</reference>
<gene>
    <name evidence="1" type="ORF">GCM10011575_27350</name>
</gene>
<sequence>MNALWDRWRKQITPPSQPARSTAGLSPYLADQVRDVLAAVARSCASISVGGAASDPTQSYLTGHPYLPQGCDWPEGEHGPQFFVGQINFAEVGVLEGFPSAGLLQWFVDTDETYGLTFDETAGAAGFSVRWYSDLSAAPAAAPDAPTPTDHVEEVPMEFVGPTRIGFGRGASIPSWDELPAEVRQDTVWERVAMAFGESRSEPAYVYDEYIRGGSSGLTEFGGGSRVGGYPSFTQEDPRGSGAYPAVGTAAATLIIELDSMDVGGWGDSGVGHLFGDPAALVSGDTSGIRYHWDCM</sequence>
<reference evidence="1" key="1">
    <citation type="journal article" date="2014" name="Int. J. Syst. Evol. Microbiol.">
        <title>Complete genome sequence of Corynebacterium casei LMG S-19264T (=DSM 44701T), isolated from a smear-ripened cheese.</title>
        <authorList>
            <consortium name="US DOE Joint Genome Institute (JGI-PGF)"/>
            <person name="Walter F."/>
            <person name="Albersmeier A."/>
            <person name="Kalinowski J."/>
            <person name="Ruckert C."/>
        </authorList>
    </citation>
    <scope>NUCLEOTIDE SEQUENCE</scope>
    <source>
        <strain evidence="1">CGMCC 4.7306</strain>
    </source>
</reference>
<dbReference type="InterPro" id="IPR035948">
    <property type="entry name" value="YwqG-like_sf"/>
</dbReference>
<dbReference type="Gene3D" id="2.30.320.10">
    <property type="entry name" value="YwqG-like"/>
    <property type="match status" value="1"/>
</dbReference>
<name>A0A917W4I6_9ACTN</name>
<keyword evidence="2" id="KW-1185">Reference proteome</keyword>
<proteinExistence type="predicted"/>
<dbReference type="InterPro" id="IPR015315">
    <property type="entry name" value="DUF1963"/>
</dbReference>
<dbReference type="Pfam" id="PF09234">
    <property type="entry name" value="DUF1963"/>
    <property type="match status" value="1"/>
</dbReference>
<evidence type="ECO:0000313" key="1">
    <source>
        <dbReference type="EMBL" id="GGL67375.1"/>
    </source>
</evidence>
<protein>
    <recommendedName>
        <fullName evidence="3">DUF1963 domain-containing protein</fullName>
    </recommendedName>
</protein>
<dbReference type="PANTHER" id="PTHR36436">
    <property type="entry name" value="SLL5081 PROTEIN"/>
    <property type="match status" value="1"/>
</dbReference>
<dbReference type="Proteomes" id="UP000613840">
    <property type="component" value="Unassembled WGS sequence"/>
</dbReference>
<dbReference type="RefSeq" id="WP_188895919.1">
    <property type="nucleotide sequence ID" value="NZ_BMMZ01000006.1"/>
</dbReference>
<comment type="caution">
    <text evidence="1">The sequence shown here is derived from an EMBL/GenBank/DDBJ whole genome shotgun (WGS) entry which is preliminary data.</text>
</comment>
<accession>A0A917W4I6</accession>
<evidence type="ECO:0008006" key="3">
    <source>
        <dbReference type="Google" id="ProtNLM"/>
    </source>
</evidence>